<reference evidence="2 3" key="1">
    <citation type="journal article" date="2019" name="Int. J. Syst. Evol. Microbiol.">
        <title>The Global Catalogue of Microorganisms (GCM) 10K type strain sequencing project: providing services to taxonomists for standard genome sequencing and annotation.</title>
        <authorList>
            <consortium name="The Broad Institute Genomics Platform"/>
            <consortium name="The Broad Institute Genome Sequencing Center for Infectious Disease"/>
            <person name="Wu L."/>
            <person name="Ma J."/>
        </authorList>
    </citation>
    <scope>NUCLEOTIDE SEQUENCE [LARGE SCALE GENOMIC DNA]</scope>
    <source>
        <strain evidence="2 3">JCM 15608</strain>
    </source>
</reference>
<keyword evidence="3" id="KW-1185">Reference proteome</keyword>
<keyword evidence="1" id="KW-0472">Membrane</keyword>
<dbReference type="EMBL" id="BAAAFA010000012">
    <property type="protein sequence ID" value="GAA0822515.1"/>
    <property type="molecule type" value="Genomic_DNA"/>
</dbReference>
<sequence length="113" mass="13163">MDRNLTYDGLRGWLLIVIACNHLYGSFITQVTREPFGFVSAAEGFVFLSGFVAYIVYSRLAEHPIKLKFKIWRRCLTIYGFHISAILITFSLVWFFRFIKRFGPTFLMPLIGL</sequence>
<dbReference type="PANTHER" id="PTHR38592">
    <property type="entry name" value="BLL4819 PROTEIN"/>
    <property type="match status" value="1"/>
</dbReference>
<feature type="transmembrane region" description="Helical" evidence="1">
    <location>
        <begin position="12"/>
        <end position="30"/>
    </location>
</feature>
<accession>A0ABN1LAB6</accession>
<dbReference type="InterPro" id="IPR014550">
    <property type="entry name" value="UCP028704_OpgC"/>
</dbReference>
<dbReference type="PANTHER" id="PTHR38592:SF3">
    <property type="entry name" value="BLL4819 PROTEIN"/>
    <property type="match status" value="1"/>
</dbReference>
<evidence type="ECO:0000313" key="3">
    <source>
        <dbReference type="Proteomes" id="UP001500021"/>
    </source>
</evidence>
<dbReference type="Proteomes" id="UP001500021">
    <property type="component" value="Unassembled WGS sequence"/>
</dbReference>
<organism evidence="2 3">
    <name type="scientific">Colwellia asteriadis</name>
    <dbReference type="NCBI Taxonomy" id="517723"/>
    <lineage>
        <taxon>Bacteria</taxon>
        <taxon>Pseudomonadati</taxon>
        <taxon>Pseudomonadota</taxon>
        <taxon>Gammaproteobacteria</taxon>
        <taxon>Alteromonadales</taxon>
        <taxon>Colwelliaceae</taxon>
        <taxon>Colwellia</taxon>
    </lineage>
</organism>
<keyword evidence="1" id="KW-1133">Transmembrane helix</keyword>
<evidence type="ECO:0000313" key="2">
    <source>
        <dbReference type="EMBL" id="GAA0822515.1"/>
    </source>
</evidence>
<feature type="transmembrane region" description="Helical" evidence="1">
    <location>
        <begin position="78"/>
        <end position="99"/>
    </location>
</feature>
<dbReference type="RefSeq" id="WP_343818654.1">
    <property type="nucleotide sequence ID" value="NZ_BAAAFA010000012.1"/>
</dbReference>
<name>A0ABN1LAB6_9GAMM</name>
<proteinExistence type="predicted"/>
<protein>
    <recommendedName>
        <fullName evidence="4">Acyltransferase</fullName>
    </recommendedName>
</protein>
<comment type="caution">
    <text evidence="2">The sequence shown here is derived from an EMBL/GenBank/DDBJ whole genome shotgun (WGS) entry which is preliminary data.</text>
</comment>
<keyword evidence="1" id="KW-0812">Transmembrane</keyword>
<evidence type="ECO:0000256" key="1">
    <source>
        <dbReference type="SAM" id="Phobius"/>
    </source>
</evidence>
<gene>
    <name evidence="2" type="ORF">GCM10009111_30930</name>
</gene>
<dbReference type="Pfam" id="PF10129">
    <property type="entry name" value="OpgC_C"/>
    <property type="match status" value="1"/>
</dbReference>
<evidence type="ECO:0008006" key="4">
    <source>
        <dbReference type="Google" id="ProtNLM"/>
    </source>
</evidence>
<feature type="transmembrane region" description="Helical" evidence="1">
    <location>
        <begin position="36"/>
        <end position="57"/>
    </location>
</feature>